<accession>A0A368KMA2</accession>
<protein>
    <submittedName>
        <fullName evidence="1">Uncharacterized protein</fullName>
    </submittedName>
</protein>
<evidence type="ECO:0000313" key="2">
    <source>
        <dbReference type="Proteomes" id="UP000253562"/>
    </source>
</evidence>
<dbReference type="AlphaFoldDB" id="A0A368KMA2"/>
<organism evidence="1 2">
    <name type="scientific">Bremerella cremea</name>
    <dbReference type="NCBI Taxonomy" id="1031537"/>
    <lineage>
        <taxon>Bacteria</taxon>
        <taxon>Pseudomonadati</taxon>
        <taxon>Planctomycetota</taxon>
        <taxon>Planctomycetia</taxon>
        <taxon>Pirellulales</taxon>
        <taxon>Pirellulaceae</taxon>
        <taxon>Bremerella</taxon>
    </lineage>
</organism>
<dbReference type="Proteomes" id="UP000253562">
    <property type="component" value="Unassembled WGS sequence"/>
</dbReference>
<sequence length="95" mass="10485">MVPGLNSVLDQAMRSGLFEAASDDVIKCWDEYYKAVGRAGDDSSGAIAVLQKQGFDLCPSEAAEEIFVKSMRLRRVDLDAPTQVLFEKKCNHLDC</sequence>
<proteinExistence type="predicted"/>
<reference evidence="1 2" key="1">
    <citation type="submission" date="2018-07" db="EMBL/GenBank/DDBJ databases">
        <title>Comparative genomes isolates from brazilian mangrove.</title>
        <authorList>
            <person name="De Araujo J.E."/>
            <person name="Taketani R.G."/>
            <person name="Silva M.C.P."/>
            <person name="Lourenco M.V."/>
            <person name="Oliveira V.M."/>
            <person name="Andreote F.D."/>
        </authorList>
    </citation>
    <scope>NUCLEOTIDE SEQUENCE [LARGE SCALE GENOMIC DNA]</scope>
    <source>
        <strain evidence="1 2">HEX PRIS-MGV</strain>
    </source>
</reference>
<evidence type="ECO:0000313" key="1">
    <source>
        <dbReference type="EMBL" id="RCS42257.1"/>
    </source>
</evidence>
<comment type="caution">
    <text evidence="1">The sequence shown here is derived from an EMBL/GenBank/DDBJ whole genome shotgun (WGS) entry which is preliminary data.</text>
</comment>
<name>A0A368KMA2_9BACT</name>
<gene>
    <name evidence="1" type="ORF">DTL42_19495</name>
</gene>
<dbReference type="EMBL" id="QPEX01000043">
    <property type="protein sequence ID" value="RCS42257.1"/>
    <property type="molecule type" value="Genomic_DNA"/>
</dbReference>